<reference evidence="2 3" key="1">
    <citation type="journal article" date="2011" name="J. Bacteriol.">
        <title>Draft genome sequence of Sporolactobacillus inulinus strain CASD, an efficient D-lactic acid-producing bacterium with high-concentration lactate tolerance capability.</title>
        <authorList>
            <person name="Yu B."/>
            <person name="Su F."/>
            <person name="Wang L."/>
            <person name="Xu K."/>
            <person name="Zhao B."/>
            <person name="Xu P."/>
        </authorList>
    </citation>
    <scope>NUCLEOTIDE SEQUENCE [LARGE SCALE GENOMIC DNA]</scope>
    <source>
        <strain evidence="2 3">CASD</strain>
    </source>
</reference>
<dbReference type="EMBL" id="AFVQ02000148">
    <property type="protein sequence ID" value="KLI01956.1"/>
    <property type="molecule type" value="Genomic_DNA"/>
</dbReference>
<dbReference type="RefSeq" id="WP_010026068.1">
    <property type="nucleotide sequence ID" value="NZ_AFVQ02000148.1"/>
</dbReference>
<proteinExistence type="predicted"/>
<comment type="caution">
    <text evidence="2">The sequence shown here is derived from an EMBL/GenBank/DDBJ whole genome shotgun (WGS) entry which is preliminary data.</text>
</comment>
<evidence type="ECO:0000259" key="1">
    <source>
        <dbReference type="Pfam" id="PF01926"/>
    </source>
</evidence>
<dbReference type="PANTHER" id="PTHR18884">
    <property type="entry name" value="SEPTIN"/>
    <property type="match status" value="1"/>
</dbReference>
<dbReference type="InterPro" id="IPR006073">
    <property type="entry name" value="GTP-bd"/>
</dbReference>
<gene>
    <name evidence="2" type="ORF">SINU_10655</name>
</gene>
<evidence type="ECO:0000313" key="2">
    <source>
        <dbReference type="EMBL" id="KLI01956.1"/>
    </source>
</evidence>
<protein>
    <recommendedName>
        <fullName evidence="1">G domain-containing protein</fullName>
    </recommendedName>
</protein>
<dbReference type="SUPFAM" id="SSF52540">
    <property type="entry name" value="P-loop containing nucleoside triphosphate hydrolases"/>
    <property type="match status" value="1"/>
</dbReference>
<sequence>MADEQEMKKILVEALESIQDEFHKLKKINIMIAGKSGVGKSTLINAVFGEKMAQTAIGKPVTDKIHLIEKADFPVRIYDTVGFELSQFSQWKSTIHIKRLIHKTKRTLTTDDDIHCLWYCVAASGARIEEKEIKFMKYFIDRHIPVIMVLTKAYSADEADELAMFAKQEIPGLRTVKVLARDSEWMSAFGIDDLVTQTAEVLPEVLQDSFTCAQKPELVMKHKQATKVVMKALATNFGTGFVPLPNAPIMIGVQSTMLVKITSIYEVSLTEHQVETVLASALGLFGAVTVGQSTSKILLNMVPGINLVTNTVSGAIGSAITGALGFGYIQLMEMVAEGKVNLDELAPTELTDILIGMIKAKMPNMGQSKV</sequence>
<dbReference type="Gene3D" id="3.40.50.300">
    <property type="entry name" value="P-loop containing nucleotide triphosphate hydrolases"/>
    <property type="match status" value="1"/>
</dbReference>
<feature type="domain" description="G" evidence="1">
    <location>
        <begin position="30"/>
        <end position="152"/>
    </location>
</feature>
<dbReference type="InterPro" id="IPR027417">
    <property type="entry name" value="P-loop_NTPase"/>
</dbReference>
<name>A0A0U1QMZ8_9BACL</name>
<dbReference type="Proteomes" id="UP000035553">
    <property type="component" value="Unassembled WGS sequence"/>
</dbReference>
<keyword evidence="3" id="KW-1185">Reference proteome</keyword>
<dbReference type="AlphaFoldDB" id="A0A0U1QMZ8"/>
<dbReference type="Pfam" id="PF01926">
    <property type="entry name" value="MMR_HSR1"/>
    <property type="match status" value="1"/>
</dbReference>
<accession>A0A0U1QMZ8</accession>
<evidence type="ECO:0000313" key="3">
    <source>
        <dbReference type="Proteomes" id="UP000035553"/>
    </source>
</evidence>
<organism evidence="2 3">
    <name type="scientific">Sporolactobacillus inulinus CASD</name>
    <dbReference type="NCBI Taxonomy" id="1069536"/>
    <lineage>
        <taxon>Bacteria</taxon>
        <taxon>Bacillati</taxon>
        <taxon>Bacillota</taxon>
        <taxon>Bacilli</taxon>
        <taxon>Bacillales</taxon>
        <taxon>Sporolactobacillaceae</taxon>
        <taxon>Sporolactobacillus</taxon>
    </lineage>
</organism>
<dbReference type="OrthoDB" id="9255830at2"/>
<dbReference type="GO" id="GO:0005525">
    <property type="term" value="F:GTP binding"/>
    <property type="evidence" value="ECO:0007669"/>
    <property type="project" value="InterPro"/>
</dbReference>